<dbReference type="PANTHER" id="PTHR43427">
    <property type="entry name" value="CHLORIDE CHANNEL PROTEIN CLC-E"/>
    <property type="match status" value="1"/>
</dbReference>
<feature type="transmembrane region" description="Helical" evidence="10">
    <location>
        <begin position="6"/>
        <end position="26"/>
    </location>
</feature>
<evidence type="ECO:0000256" key="7">
    <source>
        <dbReference type="ARBA" id="ARBA00023173"/>
    </source>
</evidence>
<dbReference type="InterPro" id="IPR036721">
    <property type="entry name" value="RCK_C_sf"/>
</dbReference>
<keyword evidence="4 10" id="KW-1133">Transmembrane helix</keyword>
<keyword evidence="8" id="KW-0868">Chloride</keyword>
<dbReference type="PANTHER" id="PTHR43427:SF6">
    <property type="entry name" value="CHLORIDE CHANNEL PROTEIN CLC-E"/>
    <property type="match status" value="1"/>
</dbReference>
<sequence>MPLSQYVYLIILGVIVGFMGLLYNYLLFKSQDLYAGQKWLPVQARPVIPFVVAGLLGLLLPEVLGGGNSLVNTLTTSGYTITFLVILFVGKLIFSMISYGSSAPGGIFLPLLVLGALVGVLYCKTLHGLLGYDETYAGSFMVLAMAGYFTAIVKAPITGIILITEMTGSFSNLLPTGVVCLTAYVITEVFKSKPIYESLLERFLHKGSYGYKPKAKNKMLLEVAVHSGSALEGKKVKEIQWPSHCLIVGIKRGAHEVIPNGGTVVYSGDYLMILTNEDTATHVRQSLTEVCERCTALSGTI</sequence>
<keyword evidence="9" id="KW-0407">Ion channel</keyword>
<evidence type="ECO:0000256" key="3">
    <source>
        <dbReference type="ARBA" id="ARBA00022692"/>
    </source>
</evidence>
<dbReference type="InterPro" id="IPR001807">
    <property type="entry name" value="ClC"/>
</dbReference>
<gene>
    <name evidence="12" type="ORF">L0M14_06645</name>
</gene>
<name>A0ABY3SQR4_9BACL</name>
<dbReference type="SUPFAM" id="SSF116726">
    <property type="entry name" value="TrkA C-terminal domain-like"/>
    <property type="match status" value="1"/>
</dbReference>
<evidence type="ECO:0000256" key="1">
    <source>
        <dbReference type="ARBA" id="ARBA00004141"/>
    </source>
</evidence>
<feature type="transmembrane region" description="Helical" evidence="10">
    <location>
        <begin position="136"/>
        <end position="163"/>
    </location>
</feature>
<dbReference type="Pfam" id="PF00654">
    <property type="entry name" value="Voltage_CLC"/>
    <property type="match status" value="1"/>
</dbReference>
<dbReference type="EMBL" id="CP090978">
    <property type="protein sequence ID" value="UJF36281.1"/>
    <property type="molecule type" value="Genomic_DNA"/>
</dbReference>
<keyword evidence="5" id="KW-0406">Ion transport</keyword>
<proteinExistence type="predicted"/>
<evidence type="ECO:0000256" key="2">
    <source>
        <dbReference type="ARBA" id="ARBA00022448"/>
    </source>
</evidence>
<evidence type="ECO:0000256" key="4">
    <source>
        <dbReference type="ARBA" id="ARBA00022989"/>
    </source>
</evidence>
<accession>A0ABY3SQR4</accession>
<keyword evidence="6 10" id="KW-0472">Membrane</keyword>
<dbReference type="SUPFAM" id="SSF81340">
    <property type="entry name" value="Clc chloride channel"/>
    <property type="match status" value="1"/>
</dbReference>
<feature type="transmembrane region" description="Helical" evidence="10">
    <location>
        <begin position="47"/>
        <end position="64"/>
    </location>
</feature>
<feature type="domain" description="RCK C-terminal" evidence="11">
    <location>
        <begin position="207"/>
        <end position="289"/>
    </location>
</feature>
<keyword evidence="7" id="KW-0869">Chloride channel</keyword>
<dbReference type="Proteomes" id="UP001649230">
    <property type="component" value="Chromosome"/>
</dbReference>
<feature type="transmembrane region" description="Helical" evidence="10">
    <location>
        <begin position="106"/>
        <end position="130"/>
    </location>
</feature>
<dbReference type="Pfam" id="PF02080">
    <property type="entry name" value="TrkA_C"/>
    <property type="match status" value="1"/>
</dbReference>
<dbReference type="Gene3D" id="3.30.70.1450">
    <property type="entry name" value="Regulator of K+ conductance, C-terminal domain"/>
    <property type="match status" value="1"/>
</dbReference>
<evidence type="ECO:0000313" key="13">
    <source>
        <dbReference type="Proteomes" id="UP001649230"/>
    </source>
</evidence>
<protein>
    <submittedName>
        <fullName evidence="12">Chloride channel protein</fullName>
    </submittedName>
</protein>
<feature type="transmembrane region" description="Helical" evidence="10">
    <location>
        <begin position="76"/>
        <end position="94"/>
    </location>
</feature>
<evidence type="ECO:0000256" key="9">
    <source>
        <dbReference type="ARBA" id="ARBA00023303"/>
    </source>
</evidence>
<keyword evidence="3 10" id="KW-0812">Transmembrane</keyword>
<dbReference type="Gene3D" id="1.10.3080.10">
    <property type="entry name" value="Clc chloride channel"/>
    <property type="match status" value="1"/>
</dbReference>
<dbReference type="PROSITE" id="PS51202">
    <property type="entry name" value="RCK_C"/>
    <property type="match status" value="1"/>
</dbReference>
<dbReference type="InterPro" id="IPR050368">
    <property type="entry name" value="ClC-type_chloride_channel"/>
</dbReference>
<evidence type="ECO:0000256" key="10">
    <source>
        <dbReference type="SAM" id="Phobius"/>
    </source>
</evidence>
<reference evidence="12 13" key="1">
    <citation type="journal article" date="2024" name="Int. J. Syst. Evol. Microbiol.">
        <title>Paenibacillus hexagrammi sp. nov., a novel bacterium isolated from the gut content of Hexagrammos agrammus.</title>
        <authorList>
            <person name="Jung H.K."/>
            <person name="Kim D.G."/>
            <person name="Zin H."/>
            <person name="Park J."/>
            <person name="Jung H."/>
            <person name="Kim Y.O."/>
            <person name="Kong H.J."/>
            <person name="Kim J.W."/>
            <person name="Kim Y.S."/>
        </authorList>
    </citation>
    <scope>NUCLEOTIDE SEQUENCE [LARGE SCALE GENOMIC DNA]</scope>
    <source>
        <strain evidence="12 13">YPD9-1</strain>
    </source>
</reference>
<evidence type="ECO:0000256" key="6">
    <source>
        <dbReference type="ARBA" id="ARBA00023136"/>
    </source>
</evidence>
<evidence type="ECO:0000313" key="12">
    <source>
        <dbReference type="EMBL" id="UJF36281.1"/>
    </source>
</evidence>
<dbReference type="InterPro" id="IPR006037">
    <property type="entry name" value="RCK_C"/>
</dbReference>
<evidence type="ECO:0000256" key="8">
    <source>
        <dbReference type="ARBA" id="ARBA00023214"/>
    </source>
</evidence>
<evidence type="ECO:0000256" key="5">
    <source>
        <dbReference type="ARBA" id="ARBA00023065"/>
    </source>
</evidence>
<comment type="subcellular location">
    <subcellularLocation>
        <location evidence="1">Membrane</location>
        <topology evidence="1">Multi-pass membrane protein</topology>
    </subcellularLocation>
</comment>
<keyword evidence="13" id="KW-1185">Reference proteome</keyword>
<keyword evidence="2" id="KW-0813">Transport</keyword>
<dbReference type="InterPro" id="IPR014743">
    <property type="entry name" value="Cl-channel_core"/>
</dbReference>
<evidence type="ECO:0000259" key="11">
    <source>
        <dbReference type="PROSITE" id="PS51202"/>
    </source>
</evidence>
<organism evidence="12 13">
    <name type="scientific">Paenibacillus hexagrammi</name>
    <dbReference type="NCBI Taxonomy" id="2908839"/>
    <lineage>
        <taxon>Bacteria</taxon>
        <taxon>Bacillati</taxon>
        <taxon>Bacillota</taxon>
        <taxon>Bacilli</taxon>
        <taxon>Bacillales</taxon>
        <taxon>Paenibacillaceae</taxon>
        <taxon>Paenibacillus</taxon>
    </lineage>
</organism>